<dbReference type="EMBL" id="ABWP01000030">
    <property type="protein sequence ID" value="EEA85577.1"/>
    <property type="molecule type" value="Genomic_DNA"/>
</dbReference>
<organism evidence="3 4">
    <name type="scientific">Peptacetobacter hiranonis (strain DSM 13275 / JCM 10541 / KCTC 15199 / TO-931)</name>
    <name type="common">Clostridium hiranonis</name>
    <dbReference type="NCBI Taxonomy" id="500633"/>
    <lineage>
        <taxon>Bacteria</taxon>
        <taxon>Bacillati</taxon>
        <taxon>Bacillota</taxon>
        <taxon>Clostridia</taxon>
        <taxon>Peptostreptococcales</taxon>
        <taxon>Peptostreptococcaceae</taxon>
        <taxon>Peptacetobacter</taxon>
    </lineage>
</organism>
<dbReference type="AlphaFoldDB" id="B6FY30"/>
<feature type="signal peptide" evidence="2">
    <location>
        <begin position="1"/>
        <end position="25"/>
    </location>
</feature>
<feature type="chain" id="PRO_5002845035" description="DUF5067 domain-containing protein" evidence="2">
    <location>
        <begin position="26"/>
        <end position="356"/>
    </location>
</feature>
<feature type="region of interest" description="Disordered" evidence="1">
    <location>
        <begin position="217"/>
        <end position="240"/>
    </location>
</feature>
<dbReference type="OrthoDB" id="2594372at2"/>
<dbReference type="PROSITE" id="PS51257">
    <property type="entry name" value="PROKAR_LIPOPROTEIN"/>
    <property type="match status" value="1"/>
</dbReference>
<evidence type="ECO:0000313" key="4">
    <source>
        <dbReference type="Proteomes" id="UP000003178"/>
    </source>
</evidence>
<dbReference type="Proteomes" id="UP000003178">
    <property type="component" value="Unassembled WGS sequence"/>
</dbReference>
<reference evidence="3 4" key="1">
    <citation type="submission" date="2008-09" db="EMBL/GenBank/DDBJ databases">
        <authorList>
            <person name="Fulton L."/>
            <person name="Clifton S."/>
            <person name="Fulton B."/>
            <person name="Xu J."/>
            <person name="Minx P."/>
            <person name="Pepin K.H."/>
            <person name="Johnson M."/>
            <person name="Thiruvilangam P."/>
            <person name="Bhonagiri V."/>
            <person name="Nash W.E."/>
            <person name="Mardis E.R."/>
            <person name="Wilson R.K."/>
        </authorList>
    </citation>
    <scope>NUCLEOTIDE SEQUENCE [LARGE SCALE GENOMIC DNA]</scope>
    <source>
        <strain evidence="3 4">DSM 13275</strain>
    </source>
</reference>
<evidence type="ECO:0000256" key="2">
    <source>
        <dbReference type="SAM" id="SignalP"/>
    </source>
</evidence>
<dbReference type="eggNOG" id="ENOG5030JBU">
    <property type="taxonomic scope" value="Bacteria"/>
</dbReference>
<name>B6FY30_PEPHT</name>
<dbReference type="RefSeq" id="WP_006439693.1">
    <property type="nucleotide sequence ID" value="NZ_DS995356.1"/>
</dbReference>
<feature type="compositionally biased region" description="Basic and acidic residues" evidence="1">
    <location>
        <begin position="217"/>
        <end position="236"/>
    </location>
</feature>
<accession>B6FY30</accession>
<reference evidence="3 4" key="2">
    <citation type="submission" date="2008-10" db="EMBL/GenBank/DDBJ databases">
        <title>Draft genome sequence of Clostridium hiranonis (DSM 13275).</title>
        <authorList>
            <person name="Sudarsanam P."/>
            <person name="Ley R."/>
            <person name="Guruge J."/>
            <person name="Turnbaugh P.J."/>
            <person name="Mahowald M."/>
            <person name="Liep D."/>
            <person name="Gordon J."/>
        </authorList>
    </citation>
    <scope>NUCLEOTIDE SEQUENCE [LARGE SCALE GENOMIC DNA]</scope>
    <source>
        <strain evidence="3 4">DSM 13275</strain>
    </source>
</reference>
<keyword evidence="2" id="KW-0732">Signal</keyword>
<dbReference type="HOGENOM" id="CLU_738963_0_0_9"/>
<evidence type="ECO:0000256" key="1">
    <source>
        <dbReference type="SAM" id="MobiDB-lite"/>
    </source>
</evidence>
<keyword evidence="4" id="KW-1185">Reference proteome</keyword>
<protein>
    <recommendedName>
        <fullName evidence="5">DUF5067 domain-containing protein</fullName>
    </recommendedName>
</protein>
<proteinExistence type="predicted"/>
<sequence length="356" mass="39209">MKKLKTLLALVIVTSLALVGCGQKAAEEPTKKDESPFEKVAALYEEQIKGHEEIDFGIDSYGSENATYMYEYAFVNMNDDDIPELLIGKTDESFGVKYIKVFYYDKENNKLLSPTKNIEIGVAGAGGFRADVVASNKKDGLILEQGSGMNGQFEIVRINLDIKEDGTVELKNTTLQEYMLGDAVERETEGEGKIITWYAIDDLSALEQFKAGKLDLNKEPEESAESQPKEETEQPKETGAVVDNKTVFQGTLKYLSYNEVLELQGIDDPNAGYADTSEKFAILVLGGETDVTAESGDGTGSHTDKAKMIKLANFADAANYNGKEVKVKITSMFWPSDTSLPLLEPYALEGEYEIVE</sequence>
<comment type="caution">
    <text evidence="3">The sequence shown here is derived from an EMBL/GenBank/DDBJ whole genome shotgun (WGS) entry which is preliminary data.</text>
</comment>
<gene>
    <name evidence="3" type="ORF">CLOHIR_00781</name>
</gene>
<evidence type="ECO:0000313" key="3">
    <source>
        <dbReference type="EMBL" id="EEA85577.1"/>
    </source>
</evidence>
<evidence type="ECO:0008006" key="5">
    <source>
        <dbReference type="Google" id="ProtNLM"/>
    </source>
</evidence>